<dbReference type="GO" id="GO:0016758">
    <property type="term" value="F:hexosyltransferase activity"/>
    <property type="evidence" value="ECO:0007669"/>
    <property type="project" value="UniProtKB-ARBA"/>
</dbReference>
<dbReference type="Gene3D" id="3.90.550.10">
    <property type="entry name" value="Spore Coat Polysaccharide Biosynthesis Protein SpsA, Chain A"/>
    <property type="match status" value="1"/>
</dbReference>
<keyword evidence="3" id="KW-1185">Reference proteome</keyword>
<dbReference type="SUPFAM" id="SSF53448">
    <property type="entry name" value="Nucleotide-diphospho-sugar transferases"/>
    <property type="match status" value="1"/>
</dbReference>
<organism evidence="2 3">
    <name type="scientific">Planktothrix tepida PCC 9214</name>
    <dbReference type="NCBI Taxonomy" id="671072"/>
    <lineage>
        <taxon>Bacteria</taxon>
        <taxon>Bacillati</taxon>
        <taxon>Cyanobacteriota</taxon>
        <taxon>Cyanophyceae</taxon>
        <taxon>Oscillatoriophycideae</taxon>
        <taxon>Oscillatoriales</taxon>
        <taxon>Microcoleaceae</taxon>
        <taxon>Planktothrix</taxon>
    </lineage>
</organism>
<dbReference type="STRING" id="671072.PL9214500417"/>
<name>A0A1J1LMD4_9CYAN</name>
<evidence type="ECO:0000259" key="1">
    <source>
        <dbReference type="Pfam" id="PF00535"/>
    </source>
</evidence>
<dbReference type="InterPro" id="IPR029044">
    <property type="entry name" value="Nucleotide-diphossugar_trans"/>
</dbReference>
<protein>
    <submittedName>
        <fullName evidence="2">Glycosyl transferase family 2</fullName>
    </submittedName>
</protein>
<proteinExistence type="predicted"/>
<dbReference type="PANTHER" id="PTHR22916">
    <property type="entry name" value="GLYCOSYLTRANSFERASE"/>
    <property type="match status" value="1"/>
</dbReference>
<dbReference type="CDD" id="cd00761">
    <property type="entry name" value="Glyco_tranf_GTA_type"/>
    <property type="match status" value="1"/>
</dbReference>
<dbReference type="PANTHER" id="PTHR22916:SF3">
    <property type="entry name" value="UDP-GLCNAC:BETAGAL BETA-1,3-N-ACETYLGLUCOSAMINYLTRANSFERASE-LIKE PROTEIN 1"/>
    <property type="match status" value="1"/>
</dbReference>
<gene>
    <name evidence="2" type="ORF">PL9214500417</name>
</gene>
<dbReference type="Proteomes" id="UP000184315">
    <property type="component" value="Unassembled WGS sequence"/>
</dbReference>
<evidence type="ECO:0000313" key="3">
    <source>
        <dbReference type="Proteomes" id="UP000184315"/>
    </source>
</evidence>
<evidence type="ECO:0000313" key="2">
    <source>
        <dbReference type="EMBL" id="CUR33170.1"/>
    </source>
</evidence>
<sequence length="234" mass="26617">MKENNPLVSVIIPVFNGDRHLAEAIESVLAQTYRPIEVIVVDDGSTDNSANIARSDQQIRYIYQNNQGNGPAKNTGISVAQGELIAFLDVDDLWTSNKLNLQVNYLLQHPHIEATICQMRHFLESDNDWPSWLKKEQIDADVAGYIPSALVVRKTVFEKIGNFDPTYRRTNDADWFFRAKDGGIVIAIIPEVLLYKRIHNSNLSHQTKEMNSELMGILRSSIERKRNQKLSNPE</sequence>
<dbReference type="EMBL" id="CZDF01000156">
    <property type="protein sequence ID" value="CUR33170.1"/>
    <property type="molecule type" value="Genomic_DNA"/>
</dbReference>
<accession>A0A1J1LMD4</accession>
<dbReference type="AlphaFoldDB" id="A0A1J1LMD4"/>
<feature type="domain" description="Glycosyltransferase 2-like" evidence="1">
    <location>
        <begin position="9"/>
        <end position="134"/>
    </location>
</feature>
<dbReference type="RefSeq" id="WP_072719807.1">
    <property type="nucleotide sequence ID" value="NZ_LN889802.1"/>
</dbReference>
<reference evidence="3" key="1">
    <citation type="submission" date="2015-10" db="EMBL/GenBank/DDBJ databases">
        <authorList>
            <person name="Regsiter A."/>
            <person name="william w."/>
        </authorList>
    </citation>
    <scope>NUCLEOTIDE SEQUENCE [LARGE SCALE GENOMIC DNA]</scope>
</reference>
<keyword evidence="2" id="KW-0808">Transferase</keyword>
<dbReference type="OrthoDB" id="9812327at2"/>
<dbReference type="InterPro" id="IPR001173">
    <property type="entry name" value="Glyco_trans_2-like"/>
</dbReference>
<dbReference type="Pfam" id="PF00535">
    <property type="entry name" value="Glycos_transf_2"/>
    <property type="match status" value="1"/>
</dbReference>